<evidence type="ECO:0000313" key="2">
    <source>
        <dbReference type="Proteomes" id="UP001165083"/>
    </source>
</evidence>
<name>A0A9W6TIX7_9STRA</name>
<keyword evidence="2" id="KW-1185">Reference proteome</keyword>
<gene>
    <name evidence="1" type="ORF">Plil01_000412100</name>
</gene>
<dbReference type="AlphaFoldDB" id="A0A9W6TIX7"/>
<reference evidence="1" key="1">
    <citation type="submission" date="2023-04" db="EMBL/GenBank/DDBJ databases">
        <title>Phytophthora lilii NBRC 32176.</title>
        <authorList>
            <person name="Ichikawa N."/>
            <person name="Sato H."/>
            <person name="Tonouchi N."/>
        </authorList>
    </citation>
    <scope>NUCLEOTIDE SEQUENCE</scope>
    <source>
        <strain evidence="1">NBRC 32176</strain>
    </source>
</reference>
<dbReference type="Proteomes" id="UP001165083">
    <property type="component" value="Unassembled WGS sequence"/>
</dbReference>
<protein>
    <submittedName>
        <fullName evidence="1">Unnamed protein product</fullName>
    </submittedName>
</protein>
<sequence length="144" mass="16412">MKKVWPRHKPDCDAIVAATKYFESSGVMDSSSVSCMISVDDMLRLDDRGIAIYRKYGVDELPDSTSTVDTDKKLALFLEVLRENDTCRSVNRGLPLPEILILNRYFNGMYDRAKKIFTASQFAQLDAQIKAVLRPLNLIMLQKF</sequence>
<dbReference type="OrthoDB" id="124227at2759"/>
<comment type="caution">
    <text evidence="1">The sequence shown here is derived from an EMBL/GenBank/DDBJ whole genome shotgun (WGS) entry which is preliminary data.</text>
</comment>
<proteinExistence type="predicted"/>
<dbReference type="EMBL" id="BSXW01000167">
    <property type="protein sequence ID" value="GMF13671.1"/>
    <property type="molecule type" value="Genomic_DNA"/>
</dbReference>
<evidence type="ECO:0000313" key="1">
    <source>
        <dbReference type="EMBL" id="GMF13671.1"/>
    </source>
</evidence>
<organism evidence="1 2">
    <name type="scientific">Phytophthora lilii</name>
    <dbReference type="NCBI Taxonomy" id="2077276"/>
    <lineage>
        <taxon>Eukaryota</taxon>
        <taxon>Sar</taxon>
        <taxon>Stramenopiles</taxon>
        <taxon>Oomycota</taxon>
        <taxon>Peronosporomycetes</taxon>
        <taxon>Peronosporales</taxon>
        <taxon>Peronosporaceae</taxon>
        <taxon>Phytophthora</taxon>
    </lineage>
</organism>
<accession>A0A9W6TIX7</accession>